<keyword evidence="4" id="KW-1185">Reference proteome</keyword>
<evidence type="ECO:0000313" key="1">
    <source>
        <dbReference type="EMBL" id="MFD0621441.1"/>
    </source>
</evidence>
<reference evidence="3" key="1">
    <citation type="journal article" date="2014" name="Int. J. Syst. Evol. Microbiol.">
        <title>Complete genome of a new Firmicutes species belonging to the dominant human colonic microbiota ('Ruminococcus bicirculans') reveals two chromosomes and a selective capacity to utilize plant glucans.</title>
        <authorList>
            <consortium name="NISC Comparative Sequencing Program"/>
            <person name="Wegmann U."/>
            <person name="Louis P."/>
            <person name="Goesmann A."/>
            <person name="Henrissat B."/>
            <person name="Duncan S.H."/>
            <person name="Flint H.J."/>
        </authorList>
    </citation>
    <scope>NUCLEOTIDE SEQUENCE</scope>
    <source>
        <strain evidence="3">JCM 12607</strain>
    </source>
</reference>
<comment type="caution">
    <text evidence="3">The sequence shown here is derived from an EMBL/GenBank/DDBJ whole genome shotgun (WGS) entry which is preliminary data.</text>
</comment>
<accession>A0ABW2X9Y0</accession>
<dbReference type="EMBL" id="JBHTGL010000004">
    <property type="protein sequence ID" value="MFD0621822.1"/>
    <property type="molecule type" value="Genomic_DNA"/>
</dbReference>
<dbReference type="EMBL" id="JBHTGL010000001">
    <property type="protein sequence ID" value="MFD0621441.1"/>
    <property type="molecule type" value="Genomic_DNA"/>
</dbReference>
<reference evidence="3" key="3">
    <citation type="submission" date="2024-09" db="EMBL/GenBank/DDBJ databases">
        <authorList>
            <person name="Sun Q."/>
            <person name="Mori K."/>
        </authorList>
    </citation>
    <scope>NUCLEOTIDE SEQUENCE</scope>
    <source>
        <strain evidence="3">JCM 12607</strain>
    </source>
</reference>
<sequence>MARLAVEGTDIVVHLSWREKALAHHRNVRVPVSALRQVHIEPDWWRALRGEHDRGICIPGQVCAGVRHLREGQDFTLVRAGTQVLCVEFHRSAPFSRLAISVPDPEKVMGALLPLVPRDRLG</sequence>
<evidence type="ECO:0000313" key="4">
    <source>
        <dbReference type="Proteomes" id="UP001596915"/>
    </source>
</evidence>
<protein>
    <submittedName>
        <fullName evidence="3">Uncharacterized protein</fullName>
    </submittedName>
</protein>
<evidence type="ECO:0000313" key="3">
    <source>
        <dbReference type="EMBL" id="MFD0629676.1"/>
    </source>
</evidence>
<evidence type="ECO:0000313" key="2">
    <source>
        <dbReference type="EMBL" id="MFD0621822.1"/>
    </source>
</evidence>
<dbReference type="EMBL" id="JBHTGL010000008">
    <property type="protein sequence ID" value="MFD0629676.1"/>
    <property type="molecule type" value="Genomic_DNA"/>
</dbReference>
<organism evidence="3 4">
    <name type="scientific">Streptomyces sanglieri</name>
    <dbReference type="NCBI Taxonomy" id="193460"/>
    <lineage>
        <taxon>Bacteria</taxon>
        <taxon>Bacillati</taxon>
        <taxon>Actinomycetota</taxon>
        <taxon>Actinomycetes</taxon>
        <taxon>Kitasatosporales</taxon>
        <taxon>Streptomycetaceae</taxon>
        <taxon>Streptomyces</taxon>
    </lineage>
</organism>
<dbReference type="Proteomes" id="UP001596915">
    <property type="component" value="Unassembled WGS sequence"/>
</dbReference>
<proteinExistence type="predicted"/>
<name>A0ABW2X9Y0_9ACTN</name>
<gene>
    <name evidence="1" type="ORF">ACFQ2K_00095</name>
    <name evidence="2" type="ORF">ACFQ2K_02415</name>
    <name evidence="3" type="ORF">ACFQ2K_50810</name>
</gene>
<reference evidence="4" key="2">
    <citation type="journal article" date="2019" name="Int. J. Syst. Evol. Microbiol.">
        <title>The Global Catalogue of Microorganisms (GCM) 10K type strain sequencing project: providing services to taxonomists for standard genome sequencing and annotation.</title>
        <authorList>
            <consortium name="The Broad Institute Genomics Platform"/>
            <consortium name="The Broad Institute Genome Sequencing Center for Infectious Disease"/>
            <person name="Wu L."/>
            <person name="Ma J."/>
        </authorList>
    </citation>
    <scope>NUCLEOTIDE SEQUENCE [LARGE SCALE GENOMIC DNA]</scope>
    <source>
        <strain evidence="4">JCM 12607</strain>
    </source>
</reference>